<protein>
    <submittedName>
        <fullName evidence="2">VOC family protein</fullName>
    </submittedName>
</protein>
<dbReference type="InterPro" id="IPR037523">
    <property type="entry name" value="VOC_core"/>
</dbReference>
<dbReference type="PANTHER" id="PTHR35006:SF4">
    <property type="entry name" value="BLR7706 PROTEIN"/>
    <property type="match status" value="1"/>
</dbReference>
<dbReference type="InterPro" id="IPR004360">
    <property type="entry name" value="Glyas_Fos-R_dOase_dom"/>
</dbReference>
<dbReference type="EMBL" id="CP159255">
    <property type="protein sequence ID" value="XCG51952.1"/>
    <property type="molecule type" value="Genomic_DNA"/>
</dbReference>
<dbReference type="Pfam" id="PF00903">
    <property type="entry name" value="Glyoxalase"/>
    <property type="match status" value="1"/>
</dbReference>
<organism evidence="2">
    <name type="scientific">Mesorhizobium sp. WSM2240</name>
    <dbReference type="NCBI Taxonomy" id="3228851"/>
    <lineage>
        <taxon>Bacteria</taxon>
        <taxon>Pseudomonadati</taxon>
        <taxon>Pseudomonadota</taxon>
        <taxon>Alphaproteobacteria</taxon>
        <taxon>Hyphomicrobiales</taxon>
        <taxon>Phyllobacteriaceae</taxon>
        <taxon>Mesorhizobium</taxon>
    </lineage>
</organism>
<evidence type="ECO:0000259" key="1">
    <source>
        <dbReference type="PROSITE" id="PS51819"/>
    </source>
</evidence>
<dbReference type="CDD" id="cd07262">
    <property type="entry name" value="VOC_like"/>
    <property type="match status" value="1"/>
</dbReference>
<gene>
    <name evidence="2" type="ORF">ABVK50_29255</name>
</gene>
<geneLocation type="plasmid" evidence="2">
    <name>pMk2240B</name>
</geneLocation>
<dbReference type="InterPro" id="IPR029068">
    <property type="entry name" value="Glyas_Bleomycin-R_OHBP_Dase"/>
</dbReference>
<keyword evidence="2" id="KW-0614">Plasmid</keyword>
<accession>A0AAU8CYN8</accession>
<sequence length="130" mass="14127">MIDHVSLGVRRLDISTSFYELVLGSLGYTKLVVRPRTVGFGKRYAEVWINSRPQMKSVETDSGAHLCLRAGSPEQVEAFHRAALANGGADDGPPAPREHDAADQTFYSAFVRDPDGNRIEAVCFVGAPPP</sequence>
<dbReference type="PANTHER" id="PTHR35006">
    <property type="entry name" value="GLYOXALASE FAMILY PROTEIN (AFU_ORTHOLOGUE AFUA_5G14830)"/>
    <property type="match status" value="1"/>
</dbReference>
<feature type="domain" description="VOC" evidence="1">
    <location>
        <begin position="1"/>
        <end position="124"/>
    </location>
</feature>
<dbReference type="SUPFAM" id="SSF54593">
    <property type="entry name" value="Glyoxalase/Bleomycin resistance protein/Dihydroxybiphenyl dioxygenase"/>
    <property type="match status" value="1"/>
</dbReference>
<name>A0AAU8CYN8_9HYPH</name>
<reference evidence="2" key="1">
    <citation type="submission" date="2024-06" db="EMBL/GenBank/DDBJ databases">
        <title>Mesorhizobium karijinii sp. nov., a symbiont of the iconic Swainsona formosa from arid Australia.</title>
        <authorList>
            <person name="Hill Y.J."/>
            <person name="Watkin E.L.J."/>
            <person name="O'Hara G.W."/>
            <person name="Terpolilli J."/>
            <person name="Tye M.L."/>
            <person name="Kohlmeier M.G."/>
        </authorList>
    </citation>
    <scope>NUCLEOTIDE SEQUENCE</scope>
    <source>
        <strain evidence="2">WSM2240</strain>
        <plasmid evidence="2">pMk2240B</plasmid>
    </source>
</reference>
<dbReference type="RefSeq" id="WP_353646214.1">
    <property type="nucleotide sequence ID" value="NZ_CP159255.1"/>
</dbReference>
<evidence type="ECO:0000313" key="2">
    <source>
        <dbReference type="EMBL" id="XCG51952.1"/>
    </source>
</evidence>
<dbReference type="Gene3D" id="3.10.180.10">
    <property type="entry name" value="2,3-Dihydroxybiphenyl 1,2-Dioxygenase, domain 1"/>
    <property type="match status" value="1"/>
</dbReference>
<proteinExistence type="predicted"/>
<dbReference type="PROSITE" id="PS51819">
    <property type="entry name" value="VOC"/>
    <property type="match status" value="1"/>
</dbReference>
<dbReference type="AlphaFoldDB" id="A0AAU8CYN8"/>